<proteinExistence type="predicted"/>
<dbReference type="InterPro" id="IPR001214">
    <property type="entry name" value="SET_dom"/>
</dbReference>
<evidence type="ECO:0000313" key="2">
    <source>
        <dbReference type="EMBL" id="OXA58594.1"/>
    </source>
</evidence>
<dbReference type="InterPro" id="IPR053010">
    <property type="entry name" value="SET_SmydA-8"/>
</dbReference>
<accession>A0A226ENK1</accession>
<dbReference type="OrthoDB" id="265717at2759"/>
<feature type="domain" description="SET" evidence="1">
    <location>
        <begin position="6"/>
        <end position="253"/>
    </location>
</feature>
<dbReference type="PROSITE" id="PS50280">
    <property type="entry name" value="SET"/>
    <property type="match status" value="1"/>
</dbReference>
<dbReference type="STRING" id="158441.A0A226ENK1"/>
<evidence type="ECO:0000259" key="1">
    <source>
        <dbReference type="PROSITE" id="PS50280"/>
    </source>
</evidence>
<dbReference type="PANTHER" id="PTHR46455:SF5">
    <property type="entry name" value="SET AND MYND DOMAIN CONTAINING, ARTHROPOD-SPECIFIC, MEMBER 4, ISOFORM A"/>
    <property type="match status" value="1"/>
</dbReference>
<name>A0A226ENK1_FOLCA</name>
<dbReference type="GO" id="GO:0008757">
    <property type="term" value="F:S-adenosylmethionine-dependent methyltransferase activity"/>
    <property type="evidence" value="ECO:0007669"/>
    <property type="project" value="UniProtKB-ARBA"/>
</dbReference>
<dbReference type="PANTHER" id="PTHR46455">
    <property type="entry name" value="SET AND MYND DOMAIN CONTAINING, ARTHROPOD-SPECIFIC, MEMBER 4, ISOFORM A"/>
    <property type="match status" value="1"/>
</dbReference>
<dbReference type="GO" id="GO:0008170">
    <property type="term" value="F:N-methyltransferase activity"/>
    <property type="evidence" value="ECO:0007669"/>
    <property type="project" value="UniProtKB-ARBA"/>
</dbReference>
<gene>
    <name evidence="2" type="ORF">Fcan01_07867</name>
</gene>
<dbReference type="EMBL" id="LNIX01000003">
    <property type="protein sequence ID" value="OXA58594.1"/>
    <property type="molecule type" value="Genomic_DNA"/>
</dbReference>
<sequence>MNSGDAPFSIQADSIRGRYLEAAKDISQGDIIFQERPLMVGPCGVGIEKSKTFSTCLGCYKNVTSFYKCSKCGWPVCNFQCEMMPDHSNFECVVFATCPVSPIVSPLEYEKIKILRCLMLKEKSPDKWKLLMNLQSHIANRKQDVAAVSRDISYYKFIKDECHLLKQFPFNEISHFSGVCAINSYSRNGLLGQCYSDGPLRHASFLFYFASFLTHDCIPNARSVIQQKGKSFVINVIATTNIKYKDPITISYVEPSCGTLERRAYLLDNFYFSCKCSRCRDPTEIGTYLSSVKCTSDSCKNGWLISKNPIDPNSNWICNQNLTAGCNASDVNVMLVEDILQDVKAKIRKAGSLNEFMDILEFYKNKTLHKNHYLVINMECEILRLIDVALSTVFDEPERLRLAKWQVDLCRHCLSVADLIQPGNNKFRGNLLCVLQDALLTICTGKINQCYDAKEFDIIRKRCKKELAEALETMKEAKSILMAEPVGSSEWQRGTTLSLETTRVKSLMKCLSFKD</sequence>
<evidence type="ECO:0000313" key="3">
    <source>
        <dbReference type="Proteomes" id="UP000198287"/>
    </source>
</evidence>
<protein>
    <submittedName>
        <fullName evidence="2">Protein msta, isoform B</fullName>
    </submittedName>
</protein>
<dbReference type="Gene3D" id="6.10.140.2220">
    <property type="match status" value="1"/>
</dbReference>
<dbReference type="OMA" id="NMECEIL"/>
<reference evidence="2 3" key="1">
    <citation type="submission" date="2015-12" db="EMBL/GenBank/DDBJ databases">
        <title>The genome of Folsomia candida.</title>
        <authorList>
            <person name="Faddeeva A."/>
            <person name="Derks M.F."/>
            <person name="Anvar Y."/>
            <person name="Smit S."/>
            <person name="Van Straalen N."/>
            <person name="Roelofs D."/>
        </authorList>
    </citation>
    <scope>NUCLEOTIDE SEQUENCE [LARGE SCALE GENOMIC DNA]</scope>
    <source>
        <strain evidence="2 3">VU population</strain>
        <tissue evidence="2">Whole body</tissue>
    </source>
</reference>
<dbReference type="Proteomes" id="UP000198287">
    <property type="component" value="Unassembled WGS sequence"/>
</dbReference>
<organism evidence="2 3">
    <name type="scientific">Folsomia candida</name>
    <name type="common">Springtail</name>
    <dbReference type="NCBI Taxonomy" id="158441"/>
    <lineage>
        <taxon>Eukaryota</taxon>
        <taxon>Metazoa</taxon>
        <taxon>Ecdysozoa</taxon>
        <taxon>Arthropoda</taxon>
        <taxon>Hexapoda</taxon>
        <taxon>Collembola</taxon>
        <taxon>Entomobryomorpha</taxon>
        <taxon>Isotomoidea</taxon>
        <taxon>Isotomidae</taxon>
        <taxon>Proisotominae</taxon>
        <taxon>Folsomia</taxon>
    </lineage>
</organism>
<keyword evidence="3" id="KW-1185">Reference proteome</keyword>
<dbReference type="Gene3D" id="1.10.220.160">
    <property type="match status" value="1"/>
</dbReference>
<dbReference type="GO" id="GO:0008276">
    <property type="term" value="F:protein methyltransferase activity"/>
    <property type="evidence" value="ECO:0007669"/>
    <property type="project" value="UniProtKB-ARBA"/>
</dbReference>
<dbReference type="InterPro" id="IPR046341">
    <property type="entry name" value="SET_dom_sf"/>
</dbReference>
<dbReference type="Pfam" id="PF00856">
    <property type="entry name" value="SET"/>
    <property type="match status" value="1"/>
</dbReference>
<comment type="caution">
    <text evidence="2">The sequence shown here is derived from an EMBL/GenBank/DDBJ whole genome shotgun (WGS) entry which is preliminary data.</text>
</comment>
<dbReference type="SUPFAM" id="SSF82199">
    <property type="entry name" value="SET domain"/>
    <property type="match status" value="1"/>
</dbReference>
<dbReference type="AlphaFoldDB" id="A0A226ENK1"/>
<dbReference type="Gene3D" id="2.170.270.10">
    <property type="entry name" value="SET domain"/>
    <property type="match status" value="1"/>
</dbReference>
<dbReference type="CDD" id="cd20071">
    <property type="entry name" value="SET_SMYD"/>
    <property type="match status" value="1"/>
</dbReference>